<dbReference type="Proteomes" id="UP000484015">
    <property type="component" value="Unassembled WGS sequence"/>
</dbReference>
<dbReference type="RefSeq" id="WP_155440298.1">
    <property type="nucleotide sequence ID" value="NZ_WNLA01000012.1"/>
</dbReference>
<name>A0A6L6Q378_9BURK</name>
<dbReference type="EMBL" id="WNLA01000012">
    <property type="protein sequence ID" value="MTW03946.1"/>
    <property type="molecule type" value="Genomic_DNA"/>
</dbReference>
<organism evidence="1 2">
    <name type="scientific">Pseudoduganella ginsengisoli</name>
    <dbReference type="NCBI Taxonomy" id="1462440"/>
    <lineage>
        <taxon>Bacteria</taxon>
        <taxon>Pseudomonadati</taxon>
        <taxon>Pseudomonadota</taxon>
        <taxon>Betaproteobacteria</taxon>
        <taxon>Burkholderiales</taxon>
        <taxon>Oxalobacteraceae</taxon>
        <taxon>Telluria group</taxon>
        <taxon>Pseudoduganella</taxon>
    </lineage>
</organism>
<gene>
    <name evidence="1" type="ORF">GM668_17845</name>
</gene>
<accession>A0A6L6Q378</accession>
<comment type="caution">
    <text evidence="1">The sequence shown here is derived from an EMBL/GenBank/DDBJ whole genome shotgun (WGS) entry which is preliminary data.</text>
</comment>
<evidence type="ECO:0000313" key="2">
    <source>
        <dbReference type="Proteomes" id="UP000484015"/>
    </source>
</evidence>
<protein>
    <submittedName>
        <fullName evidence="1">Uncharacterized protein</fullName>
    </submittedName>
</protein>
<proteinExistence type="predicted"/>
<evidence type="ECO:0000313" key="1">
    <source>
        <dbReference type="EMBL" id="MTW03946.1"/>
    </source>
</evidence>
<sequence>MHNVKPFLLSLLRQAVQNHAQEVRFVSGLPPAMRVAEQLLPCGEVTTSGDMVQSLHEALLAGCDATGQAAPANYVVTLPKFGTFVCQLEVKENAKTLVLRREPNDPVPADVEPRGKLPVMGMRAECDPWQNNET</sequence>
<dbReference type="AlphaFoldDB" id="A0A6L6Q378"/>
<keyword evidence="2" id="KW-1185">Reference proteome</keyword>
<reference evidence="1 2" key="1">
    <citation type="submission" date="2019-11" db="EMBL/GenBank/DDBJ databases">
        <title>Type strains purchased from KCTC, JCM and DSMZ.</title>
        <authorList>
            <person name="Lu H."/>
        </authorList>
    </citation>
    <scope>NUCLEOTIDE SEQUENCE [LARGE SCALE GENOMIC DNA]</scope>
    <source>
        <strain evidence="1 2">KCTC 42409</strain>
    </source>
</reference>